<protein>
    <recommendedName>
        <fullName evidence="10">Endo-arabinase</fullName>
    </recommendedName>
</protein>
<dbReference type="Pfam" id="PF04616">
    <property type="entry name" value="Glyco_hydro_43"/>
    <property type="match status" value="1"/>
</dbReference>
<dbReference type="GO" id="GO:0004553">
    <property type="term" value="F:hydrolase activity, hydrolyzing O-glycosyl compounds"/>
    <property type="evidence" value="ECO:0007669"/>
    <property type="project" value="InterPro"/>
</dbReference>
<evidence type="ECO:0000256" key="4">
    <source>
        <dbReference type="ARBA" id="ARBA00023295"/>
    </source>
</evidence>
<dbReference type="InterPro" id="IPR023296">
    <property type="entry name" value="Glyco_hydro_beta-prop_sf"/>
</dbReference>
<evidence type="ECO:0000256" key="1">
    <source>
        <dbReference type="ARBA" id="ARBA00009865"/>
    </source>
</evidence>
<evidence type="ECO:0008006" key="10">
    <source>
        <dbReference type="Google" id="ProtNLM"/>
    </source>
</evidence>
<keyword evidence="2" id="KW-0732">Signal</keyword>
<dbReference type="CDD" id="cd08999">
    <property type="entry name" value="GH43_ABN-like"/>
    <property type="match status" value="1"/>
</dbReference>
<feature type="active site" description="Proton donor" evidence="5">
    <location>
        <position position="212"/>
    </location>
</feature>
<evidence type="ECO:0000256" key="2">
    <source>
        <dbReference type="ARBA" id="ARBA00022729"/>
    </source>
</evidence>
<dbReference type="AlphaFoldDB" id="A0A4S3JEU1"/>
<gene>
    <name evidence="8" type="ORF">EYZ11_006688</name>
</gene>
<dbReference type="Proteomes" id="UP000308092">
    <property type="component" value="Unassembled WGS sequence"/>
</dbReference>
<dbReference type="InterPro" id="IPR051795">
    <property type="entry name" value="Glycosyl_Hydrlase_43"/>
</dbReference>
<dbReference type="VEuPathDB" id="FungiDB:EYZ11_006688"/>
<keyword evidence="3 7" id="KW-0378">Hydrolase</keyword>
<dbReference type="InterPro" id="IPR006710">
    <property type="entry name" value="Glyco_hydro_43"/>
</dbReference>
<name>A0A4S3JEU1_9EURO</name>
<keyword evidence="4 7" id="KW-0326">Glycosidase</keyword>
<comment type="similarity">
    <text evidence="1 7">Belongs to the glycosyl hydrolase 43 family.</text>
</comment>
<feature type="site" description="Important for catalytic activity, responsible for pKa modulation of the active site Glu and correct orientation of both the proton donor and substrate" evidence="6">
    <location>
        <position position="141"/>
    </location>
</feature>
<dbReference type="PANTHER" id="PTHR42812:SF5">
    <property type="entry name" value="ENDO-ARABINASE"/>
    <property type="match status" value="1"/>
</dbReference>
<accession>A0A4S3JEU1</accession>
<keyword evidence="9" id="KW-1185">Reference proteome</keyword>
<evidence type="ECO:0000256" key="3">
    <source>
        <dbReference type="ARBA" id="ARBA00022801"/>
    </source>
</evidence>
<proteinExistence type="inferred from homology"/>
<dbReference type="PANTHER" id="PTHR42812">
    <property type="entry name" value="BETA-XYLOSIDASE"/>
    <property type="match status" value="1"/>
</dbReference>
<dbReference type="GO" id="GO:0005975">
    <property type="term" value="P:carbohydrate metabolic process"/>
    <property type="evidence" value="ECO:0007669"/>
    <property type="project" value="InterPro"/>
</dbReference>
<evidence type="ECO:0000256" key="6">
    <source>
        <dbReference type="PIRSR" id="PIRSR606710-2"/>
    </source>
</evidence>
<evidence type="ECO:0000256" key="5">
    <source>
        <dbReference type="PIRSR" id="PIRSR606710-1"/>
    </source>
</evidence>
<comment type="caution">
    <text evidence="8">The sequence shown here is derived from an EMBL/GenBank/DDBJ whole genome shotgun (WGS) entry which is preliminary data.</text>
</comment>
<evidence type="ECO:0000313" key="9">
    <source>
        <dbReference type="Proteomes" id="UP000308092"/>
    </source>
</evidence>
<reference evidence="8 9" key="1">
    <citation type="submission" date="2019-03" db="EMBL/GenBank/DDBJ databases">
        <title>The genome sequence of a newly discovered highly antifungal drug resistant Aspergillus species, Aspergillus tanneri NIH 1004.</title>
        <authorList>
            <person name="Mounaud S."/>
            <person name="Singh I."/>
            <person name="Joardar V."/>
            <person name="Pakala S."/>
            <person name="Pakala S."/>
            <person name="Venepally P."/>
            <person name="Hoover J."/>
            <person name="Nierman W."/>
            <person name="Chung J."/>
            <person name="Losada L."/>
        </authorList>
    </citation>
    <scope>NUCLEOTIDE SEQUENCE [LARGE SCALE GENOMIC DNA]</scope>
    <source>
        <strain evidence="8 9">NIH1004</strain>
    </source>
</reference>
<organism evidence="8 9">
    <name type="scientific">Aspergillus tanneri</name>
    <dbReference type="NCBI Taxonomy" id="1220188"/>
    <lineage>
        <taxon>Eukaryota</taxon>
        <taxon>Fungi</taxon>
        <taxon>Dikarya</taxon>
        <taxon>Ascomycota</taxon>
        <taxon>Pezizomycotina</taxon>
        <taxon>Eurotiomycetes</taxon>
        <taxon>Eurotiomycetidae</taxon>
        <taxon>Eurotiales</taxon>
        <taxon>Aspergillaceae</taxon>
        <taxon>Aspergillus</taxon>
        <taxon>Aspergillus subgen. Circumdati</taxon>
    </lineage>
</organism>
<evidence type="ECO:0000256" key="7">
    <source>
        <dbReference type="RuleBase" id="RU361187"/>
    </source>
</evidence>
<dbReference type="STRING" id="1220188.A0A4S3JEU1"/>
<dbReference type="SUPFAM" id="SSF75005">
    <property type="entry name" value="Arabinanase/levansucrase/invertase"/>
    <property type="match status" value="1"/>
</dbReference>
<sequence length="309" mass="34008">MIDVFTSAIMEARGPWMVINSDFPDPGFVQSTDGTWYAFGTNGNGKRIQVVRSTDFKTWTLLNKEALPILAGWETERDHWAPDVIRRSDGRYVMYYSGEAKEMVRHHCVGVAVSENTDPTGPYVPNETPLSCRLNQGGSIDPAGFVDKDGTRYVIFKIDGNSIGHGGDCNNGITPVVPTPILLQRVEDDGFTLIGDAVPILGRDDSDGPLVEAPNLILHGDTYFLFYSTHCFTDIEYDVRWATSKSITGPYIKSGRKLFKSGDYALSSPGGGTVYARGDKMLFHGFCEPNKRCTYAVNIAIDGNQVTLL</sequence>
<dbReference type="Gene3D" id="2.115.10.20">
    <property type="entry name" value="Glycosyl hydrolase domain, family 43"/>
    <property type="match status" value="1"/>
</dbReference>
<dbReference type="EMBL" id="SOSA01000241">
    <property type="protein sequence ID" value="THC93836.1"/>
    <property type="molecule type" value="Genomic_DNA"/>
</dbReference>
<feature type="active site" description="Proton acceptor" evidence="5">
    <location>
        <position position="25"/>
    </location>
</feature>
<evidence type="ECO:0000313" key="8">
    <source>
        <dbReference type="EMBL" id="THC93836.1"/>
    </source>
</evidence>